<dbReference type="PANTHER" id="PTHR31940">
    <property type="entry name" value="SMALL KINETOCHORE-ASSOCIATED PROTEIN"/>
    <property type="match status" value="1"/>
</dbReference>
<accession>A0A6J1TWS9</accession>
<dbReference type="AlphaFoldDB" id="A0A6J1TWS9"/>
<evidence type="ECO:0000313" key="3">
    <source>
        <dbReference type="Proteomes" id="UP000504612"/>
    </source>
</evidence>
<dbReference type="PANTHER" id="PTHR31940:SF2">
    <property type="entry name" value="SMALL KINETOCHORE-ASSOCIATED PROTEIN"/>
    <property type="match status" value="1"/>
</dbReference>
<evidence type="ECO:0000256" key="2">
    <source>
        <dbReference type="SAM" id="MobiDB-lite"/>
    </source>
</evidence>
<dbReference type="GO" id="GO:0007051">
    <property type="term" value="P:spindle organization"/>
    <property type="evidence" value="ECO:0007669"/>
    <property type="project" value="InterPro"/>
</dbReference>
<dbReference type="InterPro" id="IPR033373">
    <property type="entry name" value="SKAP"/>
</dbReference>
<dbReference type="GO" id="GO:0000070">
    <property type="term" value="P:mitotic sister chromatid segregation"/>
    <property type="evidence" value="ECO:0007669"/>
    <property type="project" value="TreeGrafter"/>
</dbReference>
<dbReference type="GO" id="GO:0035371">
    <property type="term" value="C:microtubule plus-end"/>
    <property type="evidence" value="ECO:0007669"/>
    <property type="project" value="TreeGrafter"/>
</dbReference>
<name>A0A6J1TWS9_9SAUR</name>
<sequence>METVKSKIPVHTSQQSKTTGVLKEVQPCDYSKRQNQKKGMDSMPLKDPVFTFGANNPTACIALKDPNQRPMKSGKNVALPPPPKRGMPTTTRSPMNRYRRETELKNKNKFLENVKSELSLKVAEMQKDMTDRKKLCDGLEKENEKLKKFQESCLLILEAKNWDPVTGEQILEEEEMNKKTQTEITVLSDKLNADLELFIQMAKEEKESLQNAQTRWKQIEEERTHFLEEQQSFDREMEELLAALNQEVDFLNSS</sequence>
<keyword evidence="1" id="KW-0175">Coiled coil</keyword>
<feature type="coiled-coil region" evidence="1">
    <location>
        <begin position="192"/>
        <end position="222"/>
    </location>
</feature>
<feature type="region of interest" description="Disordered" evidence="2">
    <location>
        <begin position="1"/>
        <end position="23"/>
    </location>
</feature>
<keyword evidence="3" id="KW-1185">Reference proteome</keyword>
<dbReference type="Proteomes" id="UP000504612">
    <property type="component" value="Unplaced"/>
</dbReference>
<evidence type="ECO:0000313" key="4">
    <source>
        <dbReference type="RefSeq" id="XP_026520069.1"/>
    </source>
</evidence>
<dbReference type="GO" id="GO:0000776">
    <property type="term" value="C:kinetochore"/>
    <property type="evidence" value="ECO:0007669"/>
    <property type="project" value="InterPro"/>
</dbReference>
<feature type="region of interest" description="Disordered" evidence="2">
    <location>
        <begin position="63"/>
        <end position="94"/>
    </location>
</feature>
<dbReference type="GO" id="GO:0051988">
    <property type="term" value="P:regulation of attachment of spindle microtubules to kinetochore"/>
    <property type="evidence" value="ECO:0007669"/>
    <property type="project" value="InterPro"/>
</dbReference>
<organism evidence="3 4">
    <name type="scientific">Notechis scutatus</name>
    <name type="common">mainland tiger snake</name>
    <dbReference type="NCBI Taxonomy" id="8663"/>
    <lineage>
        <taxon>Eukaryota</taxon>
        <taxon>Metazoa</taxon>
        <taxon>Chordata</taxon>
        <taxon>Craniata</taxon>
        <taxon>Vertebrata</taxon>
        <taxon>Euteleostomi</taxon>
        <taxon>Lepidosauria</taxon>
        <taxon>Squamata</taxon>
        <taxon>Bifurcata</taxon>
        <taxon>Unidentata</taxon>
        <taxon>Episquamata</taxon>
        <taxon>Toxicofera</taxon>
        <taxon>Serpentes</taxon>
        <taxon>Colubroidea</taxon>
        <taxon>Elapidae</taxon>
        <taxon>Hydrophiinae</taxon>
        <taxon>Notechis</taxon>
    </lineage>
</organism>
<dbReference type="RefSeq" id="XP_026520069.1">
    <property type="nucleotide sequence ID" value="XM_026664284.1"/>
</dbReference>
<dbReference type="GeneID" id="113409955"/>
<gene>
    <name evidence="4" type="primary">LOC113409955</name>
</gene>
<protein>
    <submittedName>
        <fullName evidence="4">Small kinetochore-associated protein-like isoform X1</fullName>
    </submittedName>
</protein>
<dbReference type="GO" id="GO:0034451">
    <property type="term" value="C:centriolar satellite"/>
    <property type="evidence" value="ECO:0007669"/>
    <property type="project" value="TreeGrafter"/>
</dbReference>
<dbReference type="KEGG" id="nss:113409955"/>
<reference evidence="4" key="1">
    <citation type="submission" date="2025-08" db="UniProtKB">
        <authorList>
            <consortium name="RefSeq"/>
        </authorList>
    </citation>
    <scope>IDENTIFICATION</scope>
</reference>
<dbReference type="GO" id="GO:0072686">
    <property type="term" value="C:mitotic spindle"/>
    <property type="evidence" value="ECO:0007669"/>
    <property type="project" value="TreeGrafter"/>
</dbReference>
<evidence type="ECO:0000256" key="1">
    <source>
        <dbReference type="SAM" id="Coils"/>
    </source>
</evidence>
<proteinExistence type="predicted"/>